<proteinExistence type="predicted"/>
<dbReference type="PROSITE" id="PS50088">
    <property type="entry name" value="ANK_REPEAT"/>
    <property type="match status" value="1"/>
</dbReference>
<keyword evidence="1" id="KW-0040">ANK repeat</keyword>
<feature type="compositionally biased region" description="Basic and acidic residues" evidence="2">
    <location>
        <begin position="527"/>
        <end position="536"/>
    </location>
</feature>
<evidence type="ECO:0000313" key="4">
    <source>
        <dbReference type="Proteomes" id="UP000626109"/>
    </source>
</evidence>
<evidence type="ECO:0000313" key="3">
    <source>
        <dbReference type="EMBL" id="CAE8652335.1"/>
    </source>
</evidence>
<dbReference type="SUPFAM" id="SSF48403">
    <property type="entry name" value="Ankyrin repeat"/>
    <property type="match status" value="1"/>
</dbReference>
<dbReference type="PROSITE" id="PS50297">
    <property type="entry name" value="ANK_REP_REGION"/>
    <property type="match status" value="1"/>
</dbReference>
<feature type="compositionally biased region" description="Acidic residues" evidence="2">
    <location>
        <begin position="560"/>
        <end position="570"/>
    </location>
</feature>
<reference evidence="3" key="1">
    <citation type="submission" date="2021-02" db="EMBL/GenBank/DDBJ databases">
        <authorList>
            <person name="Dougan E. K."/>
            <person name="Rhodes N."/>
            <person name="Thang M."/>
            <person name="Chan C."/>
        </authorList>
    </citation>
    <scope>NUCLEOTIDE SEQUENCE</scope>
</reference>
<organism evidence="3 4">
    <name type="scientific">Polarella glacialis</name>
    <name type="common">Dinoflagellate</name>
    <dbReference type="NCBI Taxonomy" id="89957"/>
    <lineage>
        <taxon>Eukaryota</taxon>
        <taxon>Sar</taxon>
        <taxon>Alveolata</taxon>
        <taxon>Dinophyceae</taxon>
        <taxon>Suessiales</taxon>
        <taxon>Suessiaceae</taxon>
        <taxon>Polarella</taxon>
    </lineage>
</organism>
<feature type="region of interest" description="Disordered" evidence="2">
    <location>
        <begin position="525"/>
        <end position="572"/>
    </location>
</feature>
<dbReference type="Gene3D" id="1.25.40.20">
    <property type="entry name" value="Ankyrin repeat-containing domain"/>
    <property type="match status" value="1"/>
</dbReference>
<sequence>MLGGMRESFVPFSFVTDTDSEDSFPEIMRKAFTQELITWLVDAEYADASSWTLLWIHSAPSADLLACLEPGPRWPPLLRNQQVATKIQLRIDTNSLRRGLVELVAGASSANEDERCSRDSAASRMALSGQVADLHSAMAAEMAKMLGINKEDVVVTSLVDDGQGGWLVEYSLIASKDSLASPNSGSIMSGQGISDFISSRSATTDGLDFLNSADKSFGVQELERLNVCQDTKGDPDEMRAMLEARYVSQEVRDAAERHRRALEMIWLIAGQTAENPSEENLAELAAALAELIAAGGSESELAEATSALNKLRALHLIQRLKRAMLSTDSAFLKNEIEEVEAKAELCGLLNLGRRADGHGCKLLGSSTRQALLSRSQTMGKNPHAIDMSVDSIAVFPSKLDEAKSELARRACDEQLRTLIADAADFSLQVAFEGPTGYVDTLKLQVSRLTDGLEDGKAAGSDPDLLSQAHTCLQRFQIILDVCEQLDLEMRLAKERMLKLMSNMTATEKTLKTSTKNMSKKLVQGYEAQRHHSEDLHTSQSMAPRKEVSAEDEQPSAPVEQPDENADEDVSLGERRVVPSRLTSALKAFLAMQLPSAREAQLEYNGLSETWTALVDFQHLLASFSPSDGVFELVQHIKALESGVAVLQVMLDQSQPPDKALASEAAGLQDQFQPLDKALASGAAGLQDQSQPLDKALASGAVGLQDQSQPLDKALASGAAGLQDQSQPLDKALASGAAGLQDQSQPLDKALASGAAGLQDQSQPLDKDIAQMLPSVIGSANDMLQAFHRVVEEVAPKLLVQSIEDGDAEITEAFLHVSQNAQKQMHELKNKQGGNALHIAAAQGNALMIQALARHGCDSKMSDDRGYTCLDVAVENLMAAQELPQGEEVGIRTDKFKECIHVLTHELHARCTRYVYFRNQDLWMVRPPRLVKWLGLQDMLLTLGGETVLEAFHQIDTNHSGSIVKYEWSAFFESGSECALMIEALGMSVVDAFSWLDKIDSDGKDMSIGESAFELLDALDYDITTEHWQQILLKPAARLQQLKSPQPVAHAHHEVTAH</sequence>
<dbReference type="Pfam" id="PF12796">
    <property type="entry name" value="Ank_2"/>
    <property type="match status" value="1"/>
</dbReference>
<dbReference type="Proteomes" id="UP000626109">
    <property type="component" value="Unassembled WGS sequence"/>
</dbReference>
<evidence type="ECO:0000256" key="1">
    <source>
        <dbReference type="PROSITE-ProRule" id="PRU00023"/>
    </source>
</evidence>
<dbReference type="AlphaFoldDB" id="A0A813IG36"/>
<name>A0A813IG36_POLGL</name>
<protein>
    <submittedName>
        <fullName evidence="3">Uncharacterized protein</fullName>
    </submittedName>
</protein>
<accession>A0A813IG36</accession>
<feature type="repeat" description="ANK" evidence="1">
    <location>
        <begin position="831"/>
        <end position="863"/>
    </location>
</feature>
<evidence type="ECO:0000256" key="2">
    <source>
        <dbReference type="SAM" id="MobiDB-lite"/>
    </source>
</evidence>
<dbReference type="InterPro" id="IPR002110">
    <property type="entry name" value="Ankyrin_rpt"/>
</dbReference>
<comment type="caution">
    <text evidence="3">The sequence shown here is derived from an EMBL/GenBank/DDBJ whole genome shotgun (WGS) entry which is preliminary data.</text>
</comment>
<dbReference type="InterPro" id="IPR036770">
    <property type="entry name" value="Ankyrin_rpt-contain_sf"/>
</dbReference>
<dbReference type="EMBL" id="CAJNNW010010674">
    <property type="protein sequence ID" value="CAE8652335.1"/>
    <property type="molecule type" value="Genomic_DNA"/>
</dbReference>
<gene>
    <name evidence="3" type="ORF">PGLA2088_LOCUS9620</name>
</gene>